<dbReference type="PROSITE" id="PS50856">
    <property type="entry name" value="AMOP"/>
    <property type="match status" value="1"/>
</dbReference>
<evidence type="ECO:0000313" key="3">
    <source>
        <dbReference type="Proteomes" id="UP000252519"/>
    </source>
</evidence>
<proteinExistence type="predicted"/>
<dbReference type="AlphaFoldDB" id="A0A368F080"/>
<name>A0A368F080_ANCCA</name>
<comment type="caution">
    <text evidence="2">The sequence shown here is derived from an EMBL/GenBank/DDBJ whole genome shotgun (WGS) entry which is preliminary data.</text>
</comment>
<dbReference type="Pfam" id="PF03782">
    <property type="entry name" value="AMOP"/>
    <property type="match status" value="1"/>
</dbReference>
<feature type="domain" description="AMOP" evidence="1">
    <location>
        <begin position="1"/>
        <end position="114"/>
    </location>
</feature>
<sequence length="116" mass="13474">MNCYMSAQNVRGSTYRTTSEGREEESSYSTHYGQTCCYDAHGFLMQSTYQPVVKIDESTPYSPGVPTRAFELGSAPFQGMFEVRKYYFSDYSIYDFVTSAQRKKKIFYIFIFLMLV</sequence>
<dbReference type="Proteomes" id="UP000252519">
    <property type="component" value="Unassembled WGS sequence"/>
</dbReference>
<keyword evidence="3" id="KW-1185">Reference proteome</keyword>
<gene>
    <name evidence="2" type="ORF">ANCCAN_29232</name>
</gene>
<evidence type="ECO:0000259" key="1">
    <source>
        <dbReference type="PROSITE" id="PS50856"/>
    </source>
</evidence>
<protein>
    <submittedName>
        <fullName evidence="2">AMOP domain protein</fullName>
    </submittedName>
</protein>
<dbReference type="SMART" id="SM00723">
    <property type="entry name" value="AMOP"/>
    <property type="match status" value="1"/>
</dbReference>
<organism evidence="2 3">
    <name type="scientific">Ancylostoma caninum</name>
    <name type="common">Dog hookworm</name>
    <dbReference type="NCBI Taxonomy" id="29170"/>
    <lineage>
        <taxon>Eukaryota</taxon>
        <taxon>Metazoa</taxon>
        <taxon>Ecdysozoa</taxon>
        <taxon>Nematoda</taxon>
        <taxon>Chromadorea</taxon>
        <taxon>Rhabditida</taxon>
        <taxon>Rhabditina</taxon>
        <taxon>Rhabditomorpha</taxon>
        <taxon>Strongyloidea</taxon>
        <taxon>Ancylostomatidae</taxon>
        <taxon>Ancylostomatinae</taxon>
        <taxon>Ancylostoma</taxon>
    </lineage>
</organism>
<accession>A0A368F080</accession>
<dbReference type="OrthoDB" id="5834494at2759"/>
<dbReference type="InterPro" id="IPR005533">
    <property type="entry name" value="AMOP_dom"/>
</dbReference>
<dbReference type="EMBL" id="JOJR01014509">
    <property type="protein sequence ID" value="RCN25058.1"/>
    <property type="molecule type" value="Genomic_DNA"/>
</dbReference>
<reference evidence="2 3" key="1">
    <citation type="submission" date="2014-10" db="EMBL/GenBank/DDBJ databases">
        <title>Draft genome of the hookworm Ancylostoma caninum.</title>
        <authorList>
            <person name="Mitreva M."/>
        </authorList>
    </citation>
    <scope>NUCLEOTIDE SEQUENCE [LARGE SCALE GENOMIC DNA]</scope>
    <source>
        <strain evidence="2 3">Baltimore</strain>
    </source>
</reference>
<evidence type="ECO:0000313" key="2">
    <source>
        <dbReference type="EMBL" id="RCN25058.1"/>
    </source>
</evidence>